<dbReference type="GO" id="GO:0022857">
    <property type="term" value="F:transmembrane transporter activity"/>
    <property type="evidence" value="ECO:0007669"/>
    <property type="project" value="TreeGrafter"/>
</dbReference>
<proteinExistence type="inferred from homology"/>
<dbReference type="PROSITE" id="PS50893">
    <property type="entry name" value="ABC_TRANSPORTER_2"/>
    <property type="match status" value="1"/>
</dbReference>
<keyword evidence="6" id="KW-1278">Translocase</keyword>
<keyword evidence="4" id="KW-0547">Nucleotide-binding</keyword>
<dbReference type="GO" id="GO:0044874">
    <property type="term" value="P:lipoprotein localization to outer membrane"/>
    <property type="evidence" value="ECO:0007669"/>
    <property type="project" value="UniProtKB-ARBA"/>
</dbReference>
<dbReference type="FunFam" id="3.40.50.300:FF:000230">
    <property type="entry name" value="Lipoprotein-releasing system ATP-binding protein LolD"/>
    <property type="match status" value="1"/>
</dbReference>
<evidence type="ECO:0000256" key="3">
    <source>
        <dbReference type="ARBA" id="ARBA00022475"/>
    </source>
</evidence>
<evidence type="ECO:0000256" key="2">
    <source>
        <dbReference type="ARBA" id="ARBA00022448"/>
    </source>
</evidence>
<feature type="domain" description="ABC transporter" evidence="8">
    <location>
        <begin position="6"/>
        <end position="228"/>
    </location>
</feature>
<dbReference type="GeneID" id="78362962"/>
<dbReference type="InterPro" id="IPR015854">
    <property type="entry name" value="ABC_transpr_LolD-like"/>
</dbReference>
<dbReference type="InterPro" id="IPR017871">
    <property type="entry name" value="ABC_transporter-like_CS"/>
</dbReference>
<comment type="similarity">
    <text evidence="1">Belongs to the ABC transporter superfamily.</text>
</comment>
<dbReference type="Pfam" id="PF00005">
    <property type="entry name" value="ABC_tran"/>
    <property type="match status" value="1"/>
</dbReference>
<dbReference type="CDD" id="cd03255">
    <property type="entry name" value="ABC_MJ0796_LolCDE_FtsE"/>
    <property type="match status" value="1"/>
</dbReference>
<dbReference type="Gene3D" id="3.40.50.300">
    <property type="entry name" value="P-loop containing nucleotide triphosphate hydrolases"/>
    <property type="match status" value="1"/>
</dbReference>
<keyword evidence="2" id="KW-0813">Transport</keyword>
<keyword evidence="10" id="KW-1185">Reference proteome</keyword>
<evidence type="ECO:0000313" key="9">
    <source>
        <dbReference type="EMBL" id="OXE50782.1"/>
    </source>
</evidence>
<organism evidence="9 10">
    <name type="scientific">Turicimonas muris</name>
    <dbReference type="NCBI Taxonomy" id="1796652"/>
    <lineage>
        <taxon>Bacteria</taxon>
        <taxon>Pseudomonadati</taxon>
        <taxon>Pseudomonadota</taxon>
        <taxon>Betaproteobacteria</taxon>
        <taxon>Burkholderiales</taxon>
        <taxon>Sutterellaceae</taxon>
        <taxon>Turicimonas</taxon>
    </lineage>
</organism>
<dbReference type="AlphaFoldDB" id="A0A227KQP5"/>
<dbReference type="SUPFAM" id="SSF52540">
    <property type="entry name" value="P-loop containing nucleoside triphosphate hydrolases"/>
    <property type="match status" value="1"/>
</dbReference>
<dbReference type="GO" id="GO:0005886">
    <property type="term" value="C:plasma membrane"/>
    <property type="evidence" value="ECO:0007669"/>
    <property type="project" value="TreeGrafter"/>
</dbReference>
<evidence type="ECO:0000259" key="8">
    <source>
        <dbReference type="PROSITE" id="PS50893"/>
    </source>
</evidence>
<evidence type="ECO:0000313" key="10">
    <source>
        <dbReference type="Proteomes" id="UP000214610"/>
    </source>
</evidence>
<comment type="caution">
    <text evidence="9">The sequence shown here is derived from an EMBL/GenBank/DDBJ whole genome shotgun (WGS) entry which is preliminary data.</text>
</comment>
<evidence type="ECO:0000256" key="5">
    <source>
        <dbReference type="ARBA" id="ARBA00022840"/>
    </source>
</evidence>
<dbReference type="Proteomes" id="UP000214610">
    <property type="component" value="Unassembled WGS sequence"/>
</dbReference>
<evidence type="ECO:0000256" key="4">
    <source>
        <dbReference type="ARBA" id="ARBA00022741"/>
    </source>
</evidence>
<gene>
    <name evidence="9" type="ORF">ADH67_00295</name>
</gene>
<dbReference type="GO" id="GO:0089705">
    <property type="term" value="P:protein localization to outer membrane"/>
    <property type="evidence" value="ECO:0007669"/>
    <property type="project" value="UniProtKB-ARBA"/>
</dbReference>
<dbReference type="PANTHER" id="PTHR24220">
    <property type="entry name" value="IMPORT ATP-BINDING PROTEIN"/>
    <property type="match status" value="1"/>
</dbReference>
<dbReference type="InterPro" id="IPR003439">
    <property type="entry name" value="ABC_transporter-like_ATP-bd"/>
</dbReference>
<dbReference type="PANTHER" id="PTHR24220:SF689">
    <property type="entry name" value="LIPOPROTEIN-RELEASING SYSTEM ATP-BINDING PROTEIN LOLD"/>
    <property type="match status" value="1"/>
</dbReference>
<keyword evidence="7" id="KW-0472">Membrane</keyword>
<sequence length="229" mass="25222">MNKLAVEAVDVKKTYTEGNSKVSVLKGVTLTVKAGEIVAIVGTSGSGKSTLLQCLGGLDVFDSGRVIIDGEDLGHLAEKERTILRNRKLGFVYQFHHLLPEFTALENIAMPLRIRRDKTDYAENKALELLGVMGLWDRKDHLPSQLSGGERQRVAIARATVGDPVCLLADEPTGNLDQDTALSVFDYLLKLARMKHTAVVIVTHDMDLARRCDRILRLKDGRISDDSIS</sequence>
<dbReference type="InterPro" id="IPR003593">
    <property type="entry name" value="AAA+_ATPase"/>
</dbReference>
<dbReference type="RefSeq" id="WP_066590587.1">
    <property type="nucleotide sequence ID" value="NZ_CAJTBZ010000001.1"/>
</dbReference>
<keyword evidence="3" id="KW-1003">Cell membrane</keyword>
<dbReference type="InterPro" id="IPR027417">
    <property type="entry name" value="P-loop_NTPase"/>
</dbReference>
<accession>A0A227KQP5</accession>
<dbReference type="GO" id="GO:0016887">
    <property type="term" value="F:ATP hydrolysis activity"/>
    <property type="evidence" value="ECO:0007669"/>
    <property type="project" value="InterPro"/>
</dbReference>
<dbReference type="EMBL" id="NHMP01000001">
    <property type="protein sequence ID" value="OXE50782.1"/>
    <property type="molecule type" value="Genomic_DNA"/>
</dbReference>
<dbReference type="GO" id="GO:0005524">
    <property type="term" value="F:ATP binding"/>
    <property type="evidence" value="ECO:0007669"/>
    <property type="project" value="UniProtKB-KW"/>
</dbReference>
<dbReference type="SMART" id="SM00382">
    <property type="entry name" value="AAA"/>
    <property type="match status" value="1"/>
</dbReference>
<name>A0A227KQP5_9BURK</name>
<dbReference type="PROSITE" id="PS00211">
    <property type="entry name" value="ABC_TRANSPORTER_1"/>
    <property type="match status" value="1"/>
</dbReference>
<evidence type="ECO:0000256" key="6">
    <source>
        <dbReference type="ARBA" id="ARBA00022967"/>
    </source>
</evidence>
<protein>
    <submittedName>
        <fullName evidence="9">ABC transporter ATP-binding protein</fullName>
    </submittedName>
</protein>
<reference evidence="10" key="1">
    <citation type="submission" date="2017-05" db="EMBL/GenBank/DDBJ databases">
        <title>Improved OligoMM genomes.</title>
        <authorList>
            <person name="Garzetti D."/>
        </authorList>
    </citation>
    <scope>NUCLEOTIDE SEQUENCE [LARGE SCALE GENOMIC DNA]</scope>
    <source>
        <strain evidence="10">YL45</strain>
    </source>
</reference>
<keyword evidence="5 9" id="KW-0067">ATP-binding</keyword>
<evidence type="ECO:0000256" key="7">
    <source>
        <dbReference type="ARBA" id="ARBA00023136"/>
    </source>
</evidence>
<dbReference type="InterPro" id="IPR017911">
    <property type="entry name" value="MacB-like_ATP-bd"/>
</dbReference>
<evidence type="ECO:0000256" key="1">
    <source>
        <dbReference type="ARBA" id="ARBA00005417"/>
    </source>
</evidence>